<evidence type="ECO:0000313" key="3">
    <source>
        <dbReference type="EMBL" id="KAH0555592.1"/>
    </source>
</evidence>
<feature type="signal peptide" evidence="1">
    <location>
        <begin position="1"/>
        <end position="21"/>
    </location>
</feature>
<dbReference type="GO" id="GO:0005549">
    <property type="term" value="F:odorant binding"/>
    <property type="evidence" value="ECO:0007669"/>
    <property type="project" value="InterPro"/>
</dbReference>
<dbReference type="InterPro" id="IPR036728">
    <property type="entry name" value="PBP_GOBP_sf"/>
</dbReference>
<dbReference type="InterPro" id="IPR006170">
    <property type="entry name" value="PBP/GOBP"/>
</dbReference>
<comment type="caution">
    <text evidence="2">The sequence shown here is derived from an EMBL/GenBank/DDBJ whole genome shotgun (WGS) entry which is preliminary data.</text>
</comment>
<evidence type="ECO:0000256" key="1">
    <source>
        <dbReference type="SAM" id="SignalP"/>
    </source>
</evidence>
<name>A0AAV7ISI0_COTGL</name>
<keyword evidence="4" id="KW-1185">Reference proteome</keyword>
<dbReference type="AlphaFoldDB" id="A0AAV7ISI0"/>
<organism evidence="2 4">
    <name type="scientific">Cotesia glomerata</name>
    <name type="common">Lepidopteran parasitic wasp</name>
    <name type="synonym">Apanteles glomeratus</name>
    <dbReference type="NCBI Taxonomy" id="32391"/>
    <lineage>
        <taxon>Eukaryota</taxon>
        <taxon>Metazoa</taxon>
        <taxon>Ecdysozoa</taxon>
        <taxon>Arthropoda</taxon>
        <taxon>Hexapoda</taxon>
        <taxon>Insecta</taxon>
        <taxon>Pterygota</taxon>
        <taxon>Neoptera</taxon>
        <taxon>Endopterygota</taxon>
        <taxon>Hymenoptera</taxon>
        <taxon>Apocrita</taxon>
        <taxon>Ichneumonoidea</taxon>
        <taxon>Braconidae</taxon>
        <taxon>Microgastrinae</taxon>
        <taxon>Cotesia</taxon>
    </lineage>
</organism>
<dbReference type="Proteomes" id="UP000826195">
    <property type="component" value="Unassembled WGS sequence"/>
</dbReference>
<evidence type="ECO:0000313" key="4">
    <source>
        <dbReference type="Proteomes" id="UP000826195"/>
    </source>
</evidence>
<proteinExistence type="predicted"/>
<evidence type="ECO:0000313" key="2">
    <source>
        <dbReference type="EMBL" id="KAH0555591.1"/>
    </source>
</evidence>
<dbReference type="EMBL" id="JAHXZJ010001119">
    <property type="protein sequence ID" value="KAH0555592.1"/>
    <property type="molecule type" value="Genomic_DNA"/>
</dbReference>
<dbReference type="SUPFAM" id="SSF47565">
    <property type="entry name" value="Insect pheromone/odorant-binding proteins"/>
    <property type="match status" value="1"/>
</dbReference>
<reference evidence="2 4" key="1">
    <citation type="journal article" date="2021" name="J. Hered.">
        <title>A chromosome-level genome assembly of the parasitoid wasp, Cotesia glomerata (Hymenoptera: Braconidae).</title>
        <authorList>
            <person name="Pinto B.J."/>
            <person name="Weis J.J."/>
            <person name="Gamble T."/>
            <person name="Ode P.J."/>
            <person name="Paul R."/>
            <person name="Zaspel J.M."/>
        </authorList>
    </citation>
    <scope>NUCLEOTIDE SEQUENCE [LARGE SCALE GENOMIC DNA]</scope>
    <source>
        <strain evidence="2">CgM1</strain>
    </source>
</reference>
<dbReference type="Gene3D" id="1.10.238.20">
    <property type="entry name" value="Pheromone/general odorant binding protein domain"/>
    <property type="match status" value="1"/>
</dbReference>
<dbReference type="EMBL" id="JAHXZJ010001119">
    <property type="protein sequence ID" value="KAH0555591.1"/>
    <property type="molecule type" value="Genomic_DNA"/>
</dbReference>
<keyword evidence="1" id="KW-0732">Signal</keyword>
<feature type="chain" id="PRO_5044715932" evidence="1">
    <location>
        <begin position="22"/>
        <end position="126"/>
    </location>
</feature>
<gene>
    <name evidence="2" type="ORF">KQX54_020300</name>
    <name evidence="3" type="ORF">KQX54_020304</name>
</gene>
<sequence>MLAHHLVIFVCIQLLLSSVSAISFTEIDNAGADCEDIYIKSSDKEQGEVDYFVCVFRKLKAFNSDNSLNVEVIKNVLTIIGQYSPPGFSKSRFEAVFNAIGSCSSTASNTVEESVKTYFQCVKKLT</sequence>
<dbReference type="Pfam" id="PF01395">
    <property type="entry name" value="PBP_GOBP"/>
    <property type="match status" value="1"/>
</dbReference>
<accession>A0AAV7ISI0</accession>
<protein>
    <submittedName>
        <fullName evidence="2">Uncharacterized protein</fullName>
    </submittedName>
</protein>